<feature type="chain" id="PRO_5046526055" evidence="1">
    <location>
        <begin position="25"/>
        <end position="319"/>
    </location>
</feature>
<gene>
    <name evidence="2" type="ORF">N5W20_07650</name>
</gene>
<accession>A0ABY6GHH6</accession>
<dbReference type="EMBL" id="CP107052">
    <property type="protein sequence ID" value="UYH50962.1"/>
    <property type="molecule type" value="Genomic_DNA"/>
</dbReference>
<dbReference type="Proteomes" id="UP001163831">
    <property type="component" value="Chromosome"/>
</dbReference>
<protein>
    <submittedName>
        <fullName evidence="2">Retroviral-like aspartic protease family protein</fullName>
    </submittedName>
</protein>
<keyword evidence="1" id="KW-0732">Signal</keyword>
<dbReference type="Pfam" id="PF13650">
    <property type="entry name" value="Asp_protease_2"/>
    <property type="match status" value="1"/>
</dbReference>
<keyword evidence="3" id="KW-1185">Reference proteome</keyword>
<sequence>MMRHFKPAIWALLVTFLTVPHADARTGCAVTLLSSVPLSNDALFLHIPIEIGLQKRDMIIDTGSEGSLITPKAADALHLPVDPHRRTVIHGPDGRSETVRNRIASDLRLGKLNYGAWSFPLSILPNLPKSLDGLSGLIGADMMQGLAVEFDAPHHRLRLWQYVPVAGGCDPVPPLGSAGTPHGSRWIKLAAHRRGLRLNVVFILDGVMGNALIDSGARSITLSRRFANHVGVSNQMLAKDRGGITSGVDLNARRYYWHRFNTLSFASDATEAEQPTLTLKAPVITVSDIDDDADMLLGADFITRHDVWVSFQTSSVFIR</sequence>
<feature type="signal peptide" evidence="1">
    <location>
        <begin position="1"/>
        <end position="24"/>
    </location>
</feature>
<dbReference type="SUPFAM" id="SSF50630">
    <property type="entry name" value="Acid proteases"/>
    <property type="match status" value="2"/>
</dbReference>
<evidence type="ECO:0000313" key="3">
    <source>
        <dbReference type="Proteomes" id="UP001163831"/>
    </source>
</evidence>
<reference evidence="2" key="1">
    <citation type="submission" date="2022-10" db="EMBL/GenBank/DDBJ databases">
        <title>Candidatus Kirkpatrella diaphorinas gen. nov., sp. nov., an uncultured endosymbiont identified in a population of Diaphorina citri from Hawaii.</title>
        <authorList>
            <person name="Henry E.M."/>
            <person name="Carlson C.R."/>
            <person name="Kuo Y.-W."/>
        </authorList>
    </citation>
    <scope>NUCLEOTIDE SEQUENCE</scope>
    <source>
        <strain evidence="2">CADCRV1</strain>
    </source>
</reference>
<dbReference type="Gene3D" id="2.40.70.10">
    <property type="entry name" value="Acid Proteases"/>
    <property type="match status" value="2"/>
</dbReference>
<dbReference type="CDD" id="cd05483">
    <property type="entry name" value="retropepsin_like_bacteria"/>
    <property type="match status" value="1"/>
</dbReference>
<name>A0ABY6GHH6_9PROT</name>
<evidence type="ECO:0000256" key="1">
    <source>
        <dbReference type="SAM" id="SignalP"/>
    </source>
</evidence>
<dbReference type="RefSeq" id="WP_319806554.1">
    <property type="nucleotide sequence ID" value="NZ_CP107052.1"/>
</dbReference>
<dbReference type="InterPro" id="IPR034122">
    <property type="entry name" value="Retropepsin-like_bacterial"/>
</dbReference>
<organism evidence="2 3">
    <name type="scientific">Candidatus Kirkpatrickella diaphorinae</name>
    <dbReference type="NCBI Taxonomy" id="2984322"/>
    <lineage>
        <taxon>Bacteria</taxon>
        <taxon>Pseudomonadati</taxon>
        <taxon>Pseudomonadota</taxon>
        <taxon>Alphaproteobacteria</taxon>
        <taxon>Acetobacterales</taxon>
        <taxon>Acetobacteraceae</taxon>
        <taxon>Candidatus Kirkpatrickella</taxon>
    </lineage>
</organism>
<dbReference type="InterPro" id="IPR021109">
    <property type="entry name" value="Peptidase_aspartic_dom_sf"/>
</dbReference>
<proteinExistence type="predicted"/>
<evidence type="ECO:0000313" key="2">
    <source>
        <dbReference type="EMBL" id="UYH50962.1"/>
    </source>
</evidence>